<dbReference type="AlphaFoldDB" id="A0A1X9NJ40"/>
<keyword evidence="2" id="KW-1185">Reference proteome</keyword>
<dbReference type="GO" id="GO:0019171">
    <property type="term" value="F:(3R)-hydroxyacyl-[acyl-carrier-protein] dehydratase activity"/>
    <property type="evidence" value="ECO:0007669"/>
    <property type="project" value="TreeGrafter"/>
</dbReference>
<evidence type="ECO:0000313" key="1">
    <source>
        <dbReference type="EMBL" id="ARN75499.1"/>
    </source>
</evidence>
<sequence length="145" mass="15984">MTAAVNNARFATIAVGDSLPEREFDCDNVQLMLYNAALWNGHRIHFDEPYTKNVEGYPGLVLAGPMLGDWLHQCAEEWLADDGRIISIDYSNRVAAYVGDILTSGGTVTAVHPDKQELEIDIFIKNKEGAVVAPGTMVVRFGESW</sequence>
<dbReference type="EMBL" id="CP019343">
    <property type="protein sequence ID" value="ARN75499.1"/>
    <property type="molecule type" value="Genomic_DNA"/>
</dbReference>
<proteinExistence type="predicted"/>
<dbReference type="OrthoDB" id="7183822at2"/>
<dbReference type="SUPFAM" id="SSF54637">
    <property type="entry name" value="Thioesterase/thiol ester dehydrase-isomerase"/>
    <property type="match status" value="1"/>
</dbReference>
<reference evidence="1 2" key="1">
    <citation type="submission" date="2016-11" db="EMBL/GenBank/DDBJ databases">
        <title>Trade-off between light-utilization and light-protection in marine flavobacteria.</title>
        <authorList>
            <person name="Kumagai Y."/>
        </authorList>
    </citation>
    <scope>NUCLEOTIDE SEQUENCE [LARGE SCALE GENOMIC DNA]</scope>
    <source>
        <strain evidence="1 2">NBRC 107125</strain>
    </source>
</reference>
<accession>A0A1X9NJ40</accession>
<dbReference type="RefSeq" id="WP_085759676.1">
    <property type="nucleotide sequence ID" value="NZ_CP019343.1"/>
</dbReference>
<evidence type="ECO:0000313" key="2">
    <source>
        <dbReference type="Proteomes" id="UP000193450"/>
    </source>
</evidence>
<dbReference type="InterPro" id="IPR052741">
    <property type="entry name" value="Mitochondrial_HTD2"/>
</dbReference>
<name>A0A1X9NJ40_9GAMM</name>
<dbReference type="PANTHER" id="PTHR28152">
    <property type="entry name" value="HYDROXYACYL-THIOESTER DEHYDRATASE TYPE 2, MITOCHONDRIAL"/>
    <property type="match status" value="1"/>
</dbReference>
<dbReference type="InterPro" id="IPR029069">
    <property type="entry name" value="HotDog_dom_sf"/>
</dbReference>
<evidence type="ECO:0008006" key="3">
    <source>
        <dbReference type="Google" id="ProtNLM"/>
    </source>
</evidence>
<dbReference type="KEGG" id="osg:BST96_16100"/>
<dbReference type="Proteomes" id="UP000193450">
    <property type="component" value="Chromosome"/>
</dbReference>
<dbReference type="PANTHER" id="PTHR28152:SF1">
    <property type="entry name" value="HYDROXYACYL-THIOESTER DEHYDRATASE TYPE 2, MITOCHONDRIAL"/>
    <property type="match status" value="1"/>
</dbReference>
<dbReference type="Gene3D" id="3.10.129.10">
    <property type="entry name" value="Hotdog Thioesterase"/>
    <property type="match status" value="1"/>
</dbReference>
<protein>
    <recommendedName>
        <fullName evidence="3">MaoC-like domain-containing protein</fullName>
    </recommendedName>
</protein>
<dbReference type="STRING" id="716816.BST96_16100"/>
<gene>
    <name evidence="1" type="ORF">BST96_16100</name>
</gene>
<organism evidence="1 2">
    <name type="scientific">Oceanicoccus sagamiensis</name>
    <dbReference type="NCBI Taxonomy" id="716816"/>
    <lineage>
        <taxon>Bacteria</taxon>
        <taxon>Pseudomonadati</taxon>
        <taxon>Pseudomonadota</taxon>
        <taxon>Gammaproteobacteria</taxon>
        <taxon>Cellvibrionales</taxon>
        <taxon>Spongiibacteraceae</taxon>
        <taxon>Oceanicoccus</taxon>
    </lineage>
</organism>